<feature type="site" description="Important for catalytic activity" evidence="5">
    <location>
        <position position="325"/>
    </location>
</feature>
<dbReference type="GO" id="GO:0006099">
    <property type="term" value="P:tricarboxylic acid cycle"/>
    <property type="evidence" value="ECO:0007669"/>
    <property type="project" value="UniProtKB-UniRule"/>
</dbReference>
<dbReference type="Pfam" id="PF10415">
    <property type="entry name" value="FumaraseC_C"/>
    <property type="match status" value="1"/>
</dbReference>
<dbReference type="Pfam" id="PF00206">
    <property type="entry name" value="Lyase_1"/>
    <property type="match status" value="1"/>
</dbReference>
<dbReference type="GO" id="GO:0004333">
    <property type="term" value="F:fumarate hydratase activity"/>
    <property type="evidence" value="ECO:0007669"/>
    <property type="project" value="UniProtKB-UniRule"/>
</dbReference>
<evidence type="ECO:0000256" key="4">
    <source>
        <dbReference type="ARBA" id="ARBA00023239"/>
    </source>
</evidence>
<comment type="pathway">
    <text evidence="5">Carbohydrate metabolism; tricarboxylic acid cycle; (S)-malate from fumarate: step 1/1.</text>
</comment>
<organism evidence="8 9">
    <name type="scientific">Shewanella sediminis (strain HAW-EB3)</name>
    <dbReference type="NCBI Taxonomy" id="425104"/>
    <lineage>
        <taxon>Bacteria</taxon>
        <taxon>Pseudomonadati</taxon>
        <taxon>Pseudomonadota</taxon>
        <taxon>Gammaproteobacteria</taxon>
        <taxon>Alteromonadales</taxon>
        <taxon>Shewanellaceae</taxon>
        <taxon>Shewanella</taxon>
    </lineage>
</organism>
<comment type="similarity">
    <text evidence="1 5">Belongs to the class-II fumarase/aspartase family. Fumarase subfamily.</text>
</comment>
<dbReference type="InterPro" id="IPR024083">
    <property type="entry name" value="Fumarase/histidase_N"/>
</dbReference>
<feature type="active site" description="Proton donor/acceptor" evidence="5">
    <location>
        <position position="182"/>
    </location>
</feature>
<keyword evidence="9" id="KW-1185">Reference proteome</keyword>
<dbReference type="STRING" id="425104.Ssed_0703"/>
<dbReference type="InterPro" id="IPR020557">
    <property type="entry name" value="Fumarate_lyase_CS"/>
</dbReference>
<dbReference type="GO" id="GO:0005737">
    <property type="term" value="C:cytoplasm"/>
    <property type="evidence" value="ECO:0007669"/>
    <property type="project" value="UniProtKB-SubCell"/>
</dbReference>
<dbReference type="PANTHER" id="PTHR11444:SF22">
    <property type="entry name" value="FUMARATE HYDRATASE CLASS II"/>
    <property type="match status" value="1"/>
</dbReference>
<comment type="catalytic activity">
    <reaction evidence="5">
        <text>(S)-malate = fumarate + H2O</text>
        <dbReference type="Rhea" id="RHEA:12460"/>
        <dbReference type="ChEBI" id="CHEBI:15377"/>
        <dbReference type="ChEBI" id="CHEBI:15589"/>
        <dbReference type="ChEBI" id="CHEBI:29806"/>
        <dbReference type="EC" id="4.2.1.2"/>
    </reaction>
</comment>
<dbReference type="KEGG" id="sse:Ssed_0703"/>
<evidence type="ECO:0000256" key="1">
    <source>
        <dbReference type="ARBA" id="ARBA00009084"/>
    </source>
</evidence>
<dbReference type="PROSITE" id="PS00163">
    <property type="entry name" value="FUMARATE_LYASES"/>
    <property type="match status" value="1"/>
</dbReference>
<dbReference type="RefSeq" id="WP_012141051.1">
    <property type="nucleotide sequence ID" value="NC_009831.1"/>
</dbReference>
<dbReference type="Gene3D" id="1.10.275.10">
    <property type="entry name" value="Fumarase/aspartase (N-terminal domain)"/>
    <property type="match status" value="1"/>
</dbReference>
<dbReference type="PRINTS" id="PR00149">
    <property type="entry name" value="FUMRATELYASE"/>
</dbReference>
<dbReference type="Gene3D" id="1.10.40.30">
    <property type="entry name" value="Fumarase/aspartase (C-terminal domain)"/>
    <property type="match status" value="1"/>
</dbReference>
<dbReference type="InterPro" id="IPR008948">
    <property type="entry name" value="L-Aspartase-like"/>
</dbReference>
<dbReference type="Gene3D" id="1.20.200.10">
    <property type="entry name" value="Fumarase/aspartase (Central domain)"/>
    <property type="match status" value="1"/>
</dbReference>
<dbReference type="EMBL" id="CP000821">
    <property type="protein sequence ID" value="ABV35314.1"/>
    <property type="molecule type" value="Genomic_DNA"/>
</dbReference>
<proteinExistence type="inferred from homology"/>
<feature type="domain" description="Fumarate lyase N-terminal" evidence="6">
    <location>
        <begin position="11"/>
        <end position="336"/>
    </location>
</feature>
<dbReference type="HAMAP" id="MF_00743">
    <property type="entry name" value="FumaraseC"/>
    <property type="match status" value="1"/>
</dbReference>
<protein>
    <recommendedName>
        <fullName evidence="5">Fumarate hydratase class II</fullName>
        <shortName evidence="5">Fumarase C</shortName>
        <ecNumber evidence="5">4.2.1.2</ecNumber>
    </recommendedName>
    <alternativeName>
        <fullName evidence="5">Aerobic fumarase</fullName>
    </alternativeName>
    <alternativeName>
        <fullName evidence="5">Iron-independent fumarase</fullName>
    </alternativeName>
</protein>
<evidence type="ECO:0000259" key="6">
    <source>
        <dbReference type="Pfam" id="PF00206"/>
    </source>
</evidence>
<feature type="binding site" evidence="5">
    <location>
        <position position="313"/>
    </location>
    <ligand>
        <name>substrate</name>
    </ligand>
</feature>
<dbReference type="GO" id="GO:0006106">
    <property type="term" value="P:fumarate metabolic process"/>
    <property type="evidence" value="ECO:0007669"/>
    <property type="project" value="InterPro"/>
</dbReference>
<reference evidence="8 9" key="1">
    <citation type="submission" date="2007-08" db="EMBL/GenBank/DDBJ databases">
        <title>Complete sequence of Shewanella sediminis HAW-EB3.</title>
        <authorList>
            <consortium name="US DOE Joint Genome Institute"/>
            <person name="Copeland A."/>
            <person name="Lucas S."/>
            <person name="Lapidus A."/>
            <person name="Barry K."/>
            <person name="Glavina del Rio T."/>
            <person name="Dalin E."/>
            <person name="Tice H."/>
            <person name="Pitluck S."/>
            <person name="Chertkov O."/>
            <person name="Brettin T."/>
            <person name="Bruce D."/>
            <person name="Detter J.C."/>
            <person name="Han C."/>
            <person name="Schmutz J."/>
            <person name="Larimer F."/>
            <person name="Land M."/>
            <person name="Hauser L."/>
            <person name="Kyrpides N."/>
            <person name="Kim E."/>
            <person name="Zhao J.-S."/>
            <person name="Richardson P."/>
        </authorList>
    </citation>
    <scope>NUCLEOTIDE SEQUENCE [LARGE SCALE GENOMIC DNA]</scope>
    <source>
        <strain evidence="8 9">HAW-EB3</strain>
    </source>
</reference>
<gene>
    <name evidence="5" type="primary">fumC</name>
    <name evidence="8" type="ordered locus">Ssed_0703</name>
</gene>
<feature type="binding site" evidence="5">
    <location>
        <begin position="318"/>
        <end position="320"/>
    </location>
    <ligand>
        <name>substrate</name>
    </ligand>
</feature>
<feature type="domain" description="Fumarase C C-terminal" evidence="7">
    <location>
        <begin position="402"/>
        <end position="454"/>
    </location>
</feature>
<dbReference type="AlphaFoldDB" id="A8FR41"/>
<evidence type="ECO:0000259" key="7">
    <source>
        <dbReference type="Pfam" id="PF10415"/>
    </source>
</evidence>
<comment type="subcellular location">
    <subcellularLocation>
        <location evidence="5">Cytoplasm</location>
    </subcellularLocation>
</comment>
<feature type="active site" evidence="5">
    <location>
        <position position="312"/>
    </location>
</feature>
<dbReference type="InterPro" id="IPR000362">
    <property type="entry name" value="Fumarate_lyase_fam"/>
</dbReference>
<name>A8FR41_SHESH</name>
<evidence type="ECO:0000256" key="5">
    <source>
        <dbReference type="HAMAP-Rule" id="MF_00743"/>
    </source>
</evidence>
<feature type="binding site" evidence="5">
    <location>
        <begin position="133"/>
        <end position="135"/>
    </location>
    <ligand>
        <name>substrate</name>
    </ligand>
</feature>
<dbReference type="FunFam" id="1.20.200.10:FF:000001">
    <property type="entry name" value="Fumarate hydratase, mitochondrial"/>
    <property type="match status" value="1"/>
</dbReference>
<evidence type="ECO:0000256" key="2">
    <source>
        <dbReference type="ARBA" id="ARBA00022490"/>
    </source>
</evidence>
<keyword evidence="2 5" id="KW-0963">Cytoplasm</keyword>
<evidence type="ECO:0000256" key="3">
    <source>
        <dbReference type="ARBA" id="ARBA00022532"/>
    </source>
</evidence>
<dbReference type="PANTHER" id="PTHR11444">
    <property type="entry name" value="ASPARTATEAMMONIA/ARGININOSUCCINATE/ADENYLOSUCCINATE LYASE"/>
    <property type="match status" value="1"/>
</dbReference>
<dbReference type="eggNOG" id="COG0114">
    <property type="taxonomic scope" value="Bacteria"/>
</dbReference>
<dbReference type="InterPro" id="IPR005677">
    <property type="entry name" value="Fum_hydII"/>
</dbReference>
<feature type="binding site" evidence="5">
    <location>
        <begin position="98"/>
        <end position="100"/>
    </location>
    <ligand>
        <name>substrate</name>
    </ligand>
</feature>
<dbReference type="FunFam" id="1.10.40.30:FF:000002">
    <property type="entry name" value="Fumarate hydratase class II"/>
    <property type="match status" value="1"/>
</dbReference>
<evidence type="ECO:0000313" key="9">
    <source>
        <dbReference type="Proteomes" id="UP000002015"/>
    </source>
</evidence>
<dbReference type="Proteomes" id="UP000002015">
    <property type="component" value="Chromosome"/>
</dbReference>
<dbReference type="HOGENOM" id="CLU_021594_4_1_6"/>
<comment type="miscellaneous">
    <text evidence="5">There are 2 substrate-binding sites: the catalytic A site, and the non-catalytic B site that may play a role in the transfer of substrate or product between the active site and the solvent. Alternatively, the B site may bind allosteric effectors.</text>
</comment>
<comment type="function">
    <text evidence="5">Involved in the TCA cycle. Catalyzes the stereospecific interconversion of fumarate to L-malate.</text>
</comment>
<dbReference type="SUPFAM" id="SSF48557">
    <property type="entry name" value="L-aspartase-like"/>
    <property type="match status" value="1"/>
</dbReference>
<sequence>MTTRIERDSMGELHVPVSALYGAQTQRAVNNFPISGKTMPEAFIRALLMAKSAAAQANAKLALLPQDMADGISDAASQLLNDQNMMQHFPVDVFQTGSGTSSNMNANEVLATLASKIVNQTVGANDHVNYGQSSNDIIPSCIHISAAIELENRLLPALEHLLKVIKQKASEVDHHIKTGRTHLMDAMPVRMSQSLLSWASQIEQDIELINGVKPRLQSLAQGGTAVGTGINAHEDFAVEFNHQLSQATGLIFTPAYNFFSHISTQDIAVSLSGQLKTTAVSMMKIANDLRWMNSGPLAGLGEIELQALQPGSSIMPGKVNPVIPEAATMVAAQVIGNDSAITVGGQAGNFELNVMLPMIADNLLSSINLLANVSYLLADKAIATFTVNEQQLKKALARNPILVTALNPIIGYAKAAEIAKKAYKEGRAVLDVAEEDTDISREELERLLDPAKLTLGGL</sequence>
<comment type="caution">
    <text evidence="5">Lacks conserved residue(s) required for the propagation of feature annotation.</text>
</comment>
<dbReference type="InterPro" id="IPR018951">
    <property type="entry name" value="Fumarase_C_C"/>
</dbReference>
<feature type="binding site" evidence="5">
    <location>
        <position position="181"/>
    </location>
    <ligand>
        <name>substrate</name>
    </ligand>
</feature>
<dbReference type="InterPro" id="IPR022761">
    <property type="entry name" value="Fumarate_lyase_N"/>
</dbReference>
<comment type="subunit">
    <text evidence="5">Homotetramer.</text>
</comment>
<keyword evidence="4 5" id="KW-0456">Lyase</keyword>
<dbReference type="OrthoDB" id="9802809at2"/>
<accession>A8FR41</accession>
<dbReference type="UniPathway" id="UPA00223">
    <property type="reaction ID" value="UER01007"/>
</dbReference>
<evidence type="ECO:0000313" key="8">
    <source>
        <dbReference type="EMBL" id="ABV35314.1"/>
    </source>
</evidence>
<keyword evidence="3 5" id="KW-0816">Tricarboxylic acid cycle</keyword>
<dbReference type="EC" id="4.2.1.2" evidence="5"/>